<dbReference type="GO" id="GO:0035435">
    <property type="term" value="P:phosphate ion transmembrane transport"/>
    <property type="evidence" value="ECO:0007669"/>
    <property type="project" value="InterPro"/>
</dbReference>
<dbReference type="PANTHER" id="PTHR42922">
    <property type="entry name" value="PHOSPHATE TRANSPORT SYSTEM PERMEASE PROTEIN PSTA"/>
    <property type="match status" value="1"/>
</dbReference>
<evidence type="ECO:0000256" key="10">
    <source>
        <dbReference type="RuleBase" id="RU363043"/>
    </source>
</evidence>
<evidence type="ECO:0000256" key="4">
    <source>
        <dbReference type="ARBA" id="ARBA00022448"/>
    </source>
</evidence>
<sequence length="431" mass="46152">MSDTDRTRNEPGPERRGGPPRPPEVAPENGGVAQEHDRAAHELAAVAPMVSGQSVPVHPETARPAEVPSETRVEEHQERVIITPPVRPPTMGLRRPRLPRWTPLGLAVGSLAFAVAVGLVAGLDSRVQWGLIAALVFVAANFALTAAVEGRRQAVDKLALSLIWTSFLVAVLPLASLVWETVARGIPTVSWDFLTHSMNGVLSWQQGGGIYHALLATLQQVALASLIAIPIGLLTAVYLVEYGRGSLARAITFFVDVMTGIPSIVAGLFVLTLWIMALDFGYSGFAGALALSILMMPIVVRATEEMLKLVPNELREAALALGVPKWRVILKVVLPTAIGGITTGVMLAIARIAGETAPILLLVFGSNLINANPFEGPQSSLPLFVYEQWGYGTEEAYDRAWAAALVLIVLIMILNLVARGVARWKAPKTGR</sequence>
<keyword evidence="7 10" id="KW-0812">Transmembrane</keyword>
<dbReference type="Gene3D" id="1.10.3720.10">
    <property type="entry name" value="MetI-like"/>
    <property type="match status" value="1"/>
</dbReference>
<name>A0A1I1I1L2_9ACTN</name>
<dbReference type="CDD" id="cd06261">
    <property type="entry name" value="TM_PBP2"/>
    <property type="match status" value="1"/>
</dbReference>
<keyword evidence="8 10" id="KW-1133">Transmembrane helix</keyword>
<dbReference type="AlphaFoldDB" id="A0A1I1I1L2"/>
<dbReference type="SUPFAM" id="SSF161098">
    <property type="entry name" value="MetI-like"/>
    <property type="match status" value="1"/>
</dbReference>
<accession>A0A1I1I1L2</accession>
<keyword evidence="5 10" id="KW-1003">Cell membrane</keyword>
<reference evidence="13 14" key="1">
    <citation type="submission" date="2016-10" db="EMBL/GenBank/DDBJ databases">
        <authorList>
            <person name="de Groot N.N."/>
        </authorList>
    </citation>
    <scope>NUCLEOTIDE SEQUENCE [LARGE SCALE GENOMIC DNA]</scope>
    <source>
        <strain evidence="13 14">CGMCC 4.5739</strain>
    </source>
</reference>
<feature type="compositionally biased region" description="Basic and acidic residues" evidence="11">
    <location>
        <begin position="1"/>
        <end position="17"/>
    </location>
</feature>
<keyword evidence="9 10" id="KW-0472">Membrane</keyword>
<feature type="transmembrane region" description="Helical" evidence="10">
    <location>
        <begin position="160"/>
        <end position="179"/>
    </location>
</feature>
<evidence type="ECO:0000313" key="14">
    <source>
        <dbReference type="Proteomes" id="UP000199207"/>
    </source>
</evidence>
<comment type="subcellular location">
    <subcellularLocation>
        <location evidence="2 10">Cell membrane</location>
        <topology evidence="2 10">Multi-pass membrane protein</topology>
    </subcellularLocation>
</comment>
<comment type="function">
    <text evidence="1">Part of the binding-protein-dependent transport system for phosphate; probably responsible for the translocation of the substrate across the membrane.</text>
</comment>
<proteinExistence type="inferred from homology"/>
<feature type="transmembrane region" description="Helical" evidence="10">
    <location>
        <begin position="252"/>
        <end position="276"/>
    </location>
</feature>
<feature type="transmembrane region" description="Helical" evidence="10">
    <location>
        <begin position="129"/>
        <end position="148"/>
    </location>
</feature>
<feature type="region of interest" description="Disordered" evidence="11">
    <location>
        <begin position="51"/>
        <end position="77"/>
    </location>
</feature>
<gene>
    <name evidence="13" type="ORF">SAMN05421773_102512</name>
</gene>
<dbReference type="PROSITE" id="PS50928">
    <property type="entry name" value="ABC_TM1"/>
    <property type="match status" value="1"/>
</dbReference>
<feature type="region of interest" description="Disordered" evidence="11">
    <location>
        <begin position="1"/>
        <end position="36"/>
    </location>
</feature>
<feature type="transmembrane region" description="Helical" evidence="10">
    <location>
        <begin position="101"/>
        <end position="123"/>
    </location>
</feature>
<feature type="domain" description="ABC transmembrane type-1" evidence="12">
    <location>
        <begin position="214"/>
        <end position="418"/>
    </location>
</feature>
<evidence type="ECO:0000313" key="13">
    <source>
        <dbReference type="EMBL" id="SFC27100.1"/>
    </source>
</evidence>
<evidence type="ECO:0000256" key="3">
    <source>
        <dbReference type="ARBA" id="ARBA00007069"/>
    </source>
</evidence>
<keyword evidence="4" id="KW-0813">Transport</keyword>
<evidence type="ECO:0000256" key="6">
    <source>
        <dbReference type="ARBA" id="ARBA00022592"/>
    </source>
</evidence>
<keyword evidence="6" id="KW-0592">Phosphate transport</keyword>
<dbReference type="Proteomes" id="UP000199207">
    <property type="component" value="Unassembled WGS sequence"/>
</dbReference>
<feature type="transmembrane region" description="Helical" evidence="10">
    <location>
        <begin position="282"/>
        <end position="300"/>
    </location>
</feature>
<evidence type="ECO:0000256" key="7">
    <source>
        <dbReference type="ARBA" id="ARBA00022692"/>
    </source>
</evidence>
<dbReference type="NCBIfam" id="TIGR00974">
    <property type="entry name" value="3a0107s02c"/>
    <property type="match status" value="1"/>
</dbReference>
<evidence type="ECO:0000259" key="12">
    <source>
        <dbReference type="PROSITE" id="PS50928"/>
    </source>
</evidence>
<dbReference type="GO" id="GO:0005886">
    <property type="term" value="C:plasma membrane"/>
    <property type="evidence" value="ECO:0007669"/>
    <property type="project" value="UniProtKB-SubCell"/>
</dbReference>
<keyword evidence="14" id="KW-1185">Reference proteome</keyword>
<dbReference type="PANTHER" id="PTHR42922:SF1">
    <property type="entry name" value="PHOSPHATE TRANSPORT SYSTEM PERMEASE PROTEIN PSTA"/>
    <property type="match status" value="1"/>
</dbReference>
<dbReference type="GO" id="GO:0005315">
    <property type="term" value="F:phosphate transmembrane transporter activity"/>
    <property type="evidence" value="ECO:0007669"/>
    <property type="project" value="InterPro"/>
</dbReference>
<evidence type="ECO:0000256" key="8">
    <source>
        <dbReference type="ARBA" id="ARBA00022989"/>
    </source>
</evidence>
<dbReference type="STRING" id="910347.SAMN05421773_102512"/>
<dbReference type="Pfam" id="PF00528">
    <property type="entry name" value="BPD_transp_1"/>
    <property type="match status" value="1"/>
</dbReference>
<dbReference type="InterPro" id="IPR005672">
    <property type="entry name" value="Phosphate_PstA"/>
</dbReference>
<protein>
    <recommendedName>
        <fullName evidence="10">Phosphate transport system permease protein PstA</fullName>
    </recommendedName>
</protein>
<evidence type="ECO:0000256" key="5">
    <source>
        <dbReference type="ARBA" id="ARBA00022475"/>
    </source>
</evidence>
<dbReference type="InterPro" id="IPR051408">
    <property type="entry name" value="Phosphate_transprt_permease"/>
</dbReference>
<evidence type="ECO:0000256" key="2">
    <source>
        <dbReference type="ARBA" id="ARBA00004651"/>
    </source>
</evidence>
<organism evidence="13 14">
    <name type="scientific">Streptomyces aidingensis</name>
    <dbReference type="NCBI Taxonomy" id="910347"/>
    <lineage>
        <taxon>Bacteria</taxon>
        <taxon>Bacillati</taxon>
        <taxon>Actinomycetota</taxon>
        <taxon>Actinomycetes</taxon>
        <taxon>Kitasatosporales</taxon>
        <taxon>Streptomycetaceae</taxon>
        <taxon>Streptomyces</taxon>
    </lineage>
</organism>
<comment type="similarity">
    <text evidence="3 10">Belongs to the binding-protein-dependent transport system permease family. CysTW subfamily.</text>
</comment>
<evidence type="ECO:0000256" key="9">
    <source>
        <dbReference type="ARBA" id="ARBA00023136"/>
    </source>
</evidence>
<evidence type="ECO:0000256" key="1">
    <source>
        <dbReference type="ARBA" id="ARBA00003510"/>
    </source>
</evidence>
<feature type="transmembrane region" description="Helical" evidence="10">
    <location>
        <begin position="221"/>
        <end position="240"/>
    </location>
</feature>
<dbReference type="InterPro" id="IPR000515">
    <property type="entry name" value="MetI-like"/>
</dbReference>
<feature type="transmembrane region" description="Helical" evidence="10">
    <location>
        <begin position="400"/>
        <end position="422"/>
    </location>
</feature>
<feature type="transmembrane region" description="Helical" evidence="10">
    <location>
        <begin position="332"/>
        <end position="353"/>
    </location>
</feature>
<dbReference type="EMBL" id="FOLM01000002">
    <property type="protein sequence ID" value="SFC27100.1"/>
    <property type="molecule type" value="Genomic_DNA"/>
</dbReference>
<evidence type="ECO:0000256" key="11">
    <source>
        <dbReference type="SAM" id="MobiDB-lite"/>
    </source>
</evidence>
<dbReference type="InterPro" id="IPR035906">
    <property type="entry name" value="MetI-like_sf"/>
</dbReference>